<gene>
    <name evidence="2" type="ORF">ACFSYJ_16945</name>
</gene>
<keyword evidence="3" id="KW-1185">Reference proteome</keyword>
<proteinExistence type="predicted"/>
<feature type="region of interest" description="Disordered" evidence="1">
    <location>
        <begin position="29"/>
        <end position="57"/>
    </location>
</feature>
<name>A0ABW5GGA7_9PSEU</name>
<accession>A0ABW5GGA7</accession>
<dbReference type="RefSeq" id="WP_345397996.1">
    <property type="nucleotide sequence ID" value="NZ_BAABHG010000009.1"/>
</dbReference>
<dbReference type="Proteomes" id="UP001597419">
    <property type="component" value="Unassembled WGS sequence"/>
</dbReference>
<protein>
    <submittedName>
        <fullName evidence="2">Uncharacterized protein</fullName>
    </submittedName>
</protein>
<comment type="caution">
    <text evidence="2">The sequence shown here is derived from an EMBL/GenBank/DDBJ whole genome shotgun (WGS) entry which is preliminary data.</text>
</comment>
<evidence type="ECO:0000313" key="3">
    <source>
        <dbReference type="Proteomes" id="UP001597419"/>
    </source>
</evidence>
<reference evidence="3" key="1">
    <citation type="journal article" date="2019" name="Int. J. Syst. Evol. Microbiol.">
        <title>The Global Catalogue of Microorganisms (GCM) 10K type strain sequencing project: providing services to taxonomists for standard genome sequencing and annotation.</title>
        <authorList>
            <consortium name="The Broad Institute Genomics Platform"/>
            <consortium name="The Broad Institute Genome Sequencing Center for Infectious Disease"/>
            <person name="Wu L."/>
            <person name="Ma J."/>
        </authorList>
    </citation>
    <scope>NUCLEOTIDE SEQUENCE [LARGE SCALE GENOMIC DNA]</scope>
    <source>
        <strain evidence="3">CGMCC 4.7643</strain>
    </source>
</reference>
<evidence type="ECO:0000313" key="2">
    <source>
        <dbReference type="EMBL" id="MFD2460301.1"/>
    </source>
</evidence>
<dbReference type="EMBL" id="JBHUKU010000008">
    <property type="protein sequence ID" value="MFD2460301.1"/>
    <property type="molecule type" value="Genomic_DNA"/>
</dbReference>
<sequence>MADEQRAQEQARKASGVVPVQFSASAEAHDDALVTAQHDASWRSPFGAEPRRAASGG</sequence>
<organism evidence="2 3">
    <name type="scientific">Amycolatopsis samaneae</name>
    <dbReference type="NCBI Taxonomy" id="664691"/>
    <lineage>
        <taxon>Bacteria</taxon>
        <taxon>Bacillati</taxon>
        <taxon>Actinomycetota</taxon>
        <taxon>Actinomycetes</taxon>
        <taxon>Pseudonocardiales</taxon>
        <taxon>Pseudonocardiaceae</taxon>
        <taxon>Amycolatopsis</taxon>
    </lineage>
</organism>
<evidence type="ECO:0000256" key="1">
    <source>
        <dbReference type="SAM" id="MobiDB-lite"/>
    </source>
</evidence>